<evidence type="ECO:0000313" key="5">
    <source>
        <dbReference type="Proteomes" id="UP000241421"/>
    </source>
</evidence>
<dbReference type="CDD" id="cd00130">
    <property type="entry name" value="PAS"/>
    <property type="match status" value="2"/>
</dbReference>
<dbReference type="InterPro" id="IPR001610">
    <property type="entry name" value="PAC"/>
</dbReference>
<dbReference type="InterPro" id="IPR013655">
    <property type="entry name" value="PAS_fold_3"/>
</dbReference>
<dbReference type="SMART" id="SM00267">
    <property type="entry name" value="GGDEF"/>
    <property type="match status" value="1"/>
</dbReference>
<dbReference type="SUPFAM" id="SSF55073">
    <property type="entry name" value="Nucleotide cyclase"/>
    <property type="match status" value="1"/>
</dbReference>
<evidence type="ECO:0000313" key="4">
    <source>
        <dbReference type="EMBL" id="PWF47947.1"/>
    </source>
</evidence>
<dbReference type="SUPFAM" id="SSF55785">
    <property type="entry name" value="PYP-like sensor domain (PAS domain)"/>
    <property type="match status" value="2"/>
</dbReference>
<dbReference type="Pfam" id="PF00990">
    <property type="entry name" value="GGDEF"/>
    <property type="match status" value="1"/>
</dbReference>
<dbReference type="InterPro" id="IPR029787">
    <property type="entry name" value="Nucleotide_cyclase"/>
</dbReference>
<dbReference type="FunFam" id="3.30.70.270:FF:000001">
    <property type="entry name" value="Diguanylate cyclase domain protein"/>
    <property type="match status" value="1"/>
</dbReference>
<protein>
    <submittedName>
        <fullName evidence="4">Sensor domain-containing diguanylate cyclase</fullName>
    </submittedName>
</protein>
<feature type="domain" description="PAS" evidence="1">
    <location>
        <begin position="127"/>
        <end position="196"/>
    </location>
</feature>
<comment type="caution">
    <text evidence="4">The sequence shown here is derived from an EMBL/GenBank/DDBJ whole genome shotgun (WGS) entry which is preliminary data.</text>
</comment>
<gene>
    <name evidence="4" type="ORF">C7C56_013210</name>
</gene>
<name>A0A2U2HK84_9BURK</name>
<feature type="domain" description="PAS" evidence="1">
    <location>
        <begin position="1"/>
        <end position="69"/>
    </location>
</feature>
<evidence type="ECO:0000259" key="2">
    <source>
        <dbReference type="PROSITE" id="PS50113"/>
    </source>
</evidence>
<dbReference type="PANTHER" id="PTHR46663">
    <property type="entry name" value="DIGUANYLATE CYCLASE DGCT-RELATED"/>
    <property type="match status" value="1"/>
</dbReference>
<dbReference type="NCBIfam" id="TIGR00229">
    <property type="entry name" value="sensory_box"/>
    <property type="match status" value="1"/>
</dbReference>
<reference evidence="4 5" key="1">
    <citation type="submission" date="2018-04" db="EMBL/GenBank/DDBJ databases">
        <title>Massilia violaceinigra sp. nov., a novel purple-pigmented bacterium isolated from Tianshan glacier, Xinjiang, China.</title>
        <authorList>
            <person name="Wang H."/>
        </authorList>
    </citation>
    <scope>NUCLEOTIDE SEQUENCE [LARGE SCALE GENOMIC DNA]</scope>
    <source>
        <strain evidence="4 5">B448-2</strain>
    </source>
</reference>
<dbReference type="SMART" id="SM00091">
    <property type="entry name" value="PAS"/>
    <property type="match status" value="2"/>
</dbReference>
<dbReference type="InterPro" id="IPR000014">
    <property type="entry name" value="PAS"/>
</dbReference>
<organism evidence="4 5">
    <name type="scientific">Massilia glaciei</name>
    <dbReference type="NCBI Taxonomy" id="1524097"/>
    <lineage>
        <taxon>Bacteria</taxon>
        <taxon>Pseudomonadati</taxon>
        <taxon>Pseudomonadota</taxon>
        <taxon>Betaproteobacteria</taxon>
        <taxon>Burkholderiales</taxon>
        <taxon>Oxalobacteraceae</taxon>
        <taxon>Telluria group</taxon>
        <taxon>Massilia</taxon>
    </lineage>
</organism>
<dbReference type="InterPro" id="IPR000160">
    <property type="entry name" value="GGDEF_dom"/>
</dbReference>
<dbReference type="Gene3D" id="3.30.70.270">
    <property type="match status" value="1"/>
</dbReference>
<dbReference type="Gene3D" id="3.30.450.20">
    <property type="entry name" value="PAS domain"/>
    <property type="match status" value="2"/>
</dbReference>
<dbReference type="InterPro" id="IPR000700">
    <property type="entry name" value="PAS-assoc_C"/>
</dbReference>
<feature type="domain" description="GGDEF" evidence="3">
    <location>
        <begin position="290"/>
        <end position="423"/>
    </location>
</feature>
<evidence type="ECO:0000259" key="1">
    <source>
        <dbReference type="PROSITE" id="PS50112"/>
    </source>
</evidence>
<feature type="domain" description="PAC" evidence="2">
    <location>
        <begin position="73"/>
        <end position="126"/>
    </location>
</feature>
<dbReference type="EMBL" id="PXWF02000222">
    <property type="protein sequence ID" value="PWF47947.1"/>
    <property type="molecule type" value="Genomic_DNA"/>
</dbReference>
<dbReference type="InterPro" id="IPR043128">
    <property type="entry name" value="Rev_trsase/Diguanyl_cyclase"/>
</dbReference>
<dbReference type="PROSITE" id="PS50112">
    <property type="entry name" value="PAS"/>
    <property type="match status" value="2"/>
</dbReference>
<evidence type="ECO:0000259" key="3">
    <source>
        <dbReference type="PROSITE" id="PS50887"/>
    </source>
</evidence>
<dbReference type="PANTHER" id="PTHR46663:SF4">
    <property type="entry name" value="DIGUANYLATE CYCLASE DGCT-RELATED"/>
    <property type="match status" value="1"/>
</dbReference>
<dbReference type="NCBIfam" id="TIGR00254">
    <property type="entry name" value="GGDEF"/>
    <property type="match status" value="1"/>
</dbReference>
<dbReference type="CDD" id="cd01949">
    <property type="entry name" value="GGDEF"/>
    <property type="match status" value="1"/>
</dbReference>
<proteinExistence type="predicted"/>
<dbReference type="OrthoDB" id="9813903at2"/>
<accession>A0A2U2HK84</accession>
<sequence>MALAVEGSGTGIWDRDVGTGQILYSRGWKALFGYADDQVSDRIEDAYLRVHPDDLGQVRASIESHFEQKSEVYVVEHRLLCADGSYKWASSRGKVVSRDADGKPLRMIGITTDVTVMRRMATQLHECARTVTRLTNEVPALVFEMSLDSGGVAGFTYVSEGVREMFELTPAELAADPQILRTLIHPDDYDAYRATLAASAASLRPWQLEYRVLLPRQGLRWREGSARTRQMLDGSTQWHGFITDITERKNIEAQLREFADVDTLTRLPNRRCFMSRMETELARTRRVAGTRTAVLMFDIDFFKRVNDSYGHAAGDGVLKHFATILTKAMREVDHVGRIGGEEFAVMLTNADLAAAASFASRVQQRLAAAPLVDDGRTFAVTVSIGVSAMRPEDQGVDAALYRADMALYRAKERGRNCVVTDEE</sequence>
<dbReference type="Pfam" id="PF08447">
    <property type="entry name" value="PAS_3"/>
    <property type="match status" value="2"/>
</dbReference>
<dbReference type="InterPro" id="IPR052163">
    <property type="entry name" value="DGC-Regulatory_Protein"/>
</dbReference>
<dbReference type="PROSITE" id="PS50113">
    <property type="entry name" value="PAC"/>
    <property type="match status" value="1"/>
</dbReference>
<keyword evidence="5" id="KW-1185">Reference proteome</keyword>
<dbReference type="GO" id="GO:0003824">
    <property type="term" value="F:catalytic activity"/>
    <property type="evidence" value="ECO:0007669"/>
    <property type="project" value="UniProtKB-ARBA"/>
</dbReference>
<dbReference type="AlphaFoldDB" id="A0A2U2HK84"/>
<dbReference type="Proteomes" id="UP000241421">
    <property type="component" value="Unassembled WGS sequence"/>
</dbReference>
<dbReference type="SMART" id="SM00086">
    <property type="entry name" value="PAC"/>
    <property type="match status" value="2"/>
</dbReference>
<dbReference type="PROSITE" id="PS50887">
    <property type="entry name" value="GGDEF"/>
    <property type="match status" value="1"/>
</dbReference>
<dbReference type="InterPro" id="IPR035965">
    <property type="entry name" value="PAS-like_dom_sf"/>
</dbReference>